<protein>
    <submittedName>
        <fullName evidence="1">Uncharacterized protein</fullName>
    </submittedName>
</protein>
<evidence type="ECO:0000313" key="1">
    <source>
        <dbReference type="EMBL" id="KAF7380051.1"/>
    </source>
</evidence>
<comment type="caution">
    <text evidence="1">The sequence shown here is derived from an EMBL/GenBank/DDBJ whole genome shotgun (WGS) entry which is preliminary data.</text>
</comment>
<dbReference type="EMBL" id="JACSEA010000022">
    <property type="protein sequence ID" value="KAF7380051.1"/>
    <property type="molecule type" value="Genomic_DNA"/>
</dbReference>
<organism evidence="1 2">
    <name type="scientific">Vespula vulgaris</name>
    <name type="common">Yellow jacket</name>
    <name type="synonym">Wasp</name>
    <dbReference type="NCBI Taxonomy" id="7454"/>
    <lineage>
        <taxon>Eukaryota</taxon>
        <taxon>Metazoa</taxon>
        <taxon>Ecdysozoa</taxon>
        <taxon>Arthropoda</taxon>
        <taxon>Hexapoda</taxon>
        <taxon>Insecta</taxon>
        <taxon>Pterygota</taxon>
        <taxon>Neoptera</taxon>
        <taxon>Endopterygota</taxon>
        <taxon>Hymenoptera</taxon>
        <taxon>Apocrita</taxon>
        <taxon>Aculeata</taxon>
        <taxon>Vespoidea</taxon>
        <taxon>Vespidae</taxon>
        <taxon>Vespinae</taxon>
        <taxon>Vespula</taxon>
    </lineage>
</organism>
<reference evidence="1" key="1">
    <citation type="journal article" date="2020" name="G3 (Bethesda)">
        <title>High-Quality Assemblies for Three Invasive Social Wasps from the &lt;i&gt;Vespula&lt;/i&gt; Genus.</title>
        <authorList>
            <person name="Harrop T.W.R."/>
            <person name="Guhlin J."/>
            <person name="McLaughlin G.M."/>
            <person name="Permina E."/>
            <person name="Stockwell P."/>
            <person name="Gilligan J."/>
            <person name="Le Lec M.F."/>
            <person name="Gruber M.A.M."/>
            <person name="Quinn O."/>
            <person name="Lovegrove M."/>
            <person name="Duncan E.J."/>
            <person name="Remnant E.J."/>
            <person name="Van Eeckhoven J."/>
            <person name="Graham B."/>
            <person name="Knapp R.A."/>
            <person name="Langford K.W."/>
            <person name="Kronenberg Z."/>
            <person name="Press M.O."/>
            <person name="Eacker S.M."/>
            <person name="Wilson-Rankin E.E."/>
            <person name="Purcell J."/>
            <person name="Lester P.J."/>
            <person name="Dearden P.K."/>
        </authorList>
    </citation>
    <scope>NUCLEOTIDE SEQUENCE</scope>
    <source>
        <strain evidence="1">Marl-1</strain>
    </source>
</reference>
<name>A0A834J2P2_VESVU</name>
<dbReference type="AlphaFoldDB" id="A0A834J2P2"/>
<dbReference type="Proteomes" id="UP000614350">
    <property type="component" value="Unassembled WGS sequence"/>
</dbReference>
<sequence length="100" mass="11449">MTFVVRWYDDVESANNTEPLTGTSRVTLPLGRIARVGERAEDMGVELDVLCNRLEGEWPIGFEVGVIYGVWRGRGVWCFEGRGTWCLKWAWYMVFEVGVT</sequence>
<evidence type="ECO:0000313" key="2">
    <source>
        <dbReference type="Proteomes" id="UP000614350"/>
    </source>
</evidence>
<accession>A0A834J2P2</accession>
<proteinExistence type="predicted"/>
<gene>
    <name evidence="1" type="ORF">HZH66_014406</name>
</gene>
<keyword evidence="2" id="KW-1185">Reference proteome</keyword>